<evidence type="ECO:0000313" key="8">
    <source>
        <dbReference type="Proteomes" id="UP000292702"/>
    </source>
</evidence>
<evidence type="ECO:0000256" key="2">
    <source>
        <dbReference type="ARBA" id="ARBA00006824"/>
    </source>
</evidence>
<dbReference type="GO" id="GO:0016020">
    <property type="term" value="C:membrane"/>
    <property type="evidence" value="ECO:0007669"/>
    <property type="project" value="UniProtKB-SubCell"/>
</dbReference>
<dbReference type="PANTHER" id="PTHR11266:SF17">
    <property type="entry name" value="PROTEIN MPV17"/>
    <property type="match status" value="1"/>
</dbReference>
<comment type="caution">
    <text evidence="7">The sequence shown here is derived from an EMBL/GenBank/DDBJ whole genome shotgun (WGS) entry which is preliminary data.</text>
</comment>
<accession>A0A4R0RSE4</accession>
<dbReference type="AlphaFoldDB" id="A0A4R0RSE4"/>
<keyword evidence="5" id="KW-0472">Membrane</keyword>
<protein>
    <submittedName>
        <fullName evidence="7">Protein required for ethanol metabolism</fullName>
    </submittedName>
</protein>
<evidence type="ECO:0000256" key="1">
    <source>
        <dbReference type="ARBA" id="ARBA00004141"/>
    </source>
</evidence>
<gene>
    <name evidence="7" type="primary">SYM1</name>
    <name evidence="7" type="ORF">EIP91_002703</name>
</gene>
<dbReference type="PANTHER" id="PTHR11266">
    <property type="entry name" value="PEROXISOMAL MEMBRANE PROTEIN 2, PXMP2 MPV17"/>
    <property type="match status" value="1"/>
</dbReference>
<dbReference type="GO" id="GO:0005739">
    <property type="term" value="C:mitochondrion"/>
    <property type="evidence" value="ECO:0007669"/>
    <property type="project" value="TreeGrafter"/>
</dbReference>
<keyword evidence="3" id="KW-0812">Transmembrane</keyword>
<reference evidence="7 8" key="1">
    <citation type="submission" date="2018-11" db="EMBL/GenBank/DDBJ databases">
        <title>Genome assembly of Steccherinum ochraceum LE-BIN_3174, the white-rot fungus of the Steccherinaceae family (The Residual Polyporoid clade, Polyporales, Basidiomycota).</title>
        <authorList>
            <person name="Fedorova T.V."/>
            <person name="Glazunova O.A."/>
            <person name="Landesman E.O."/>
            <person name="Moiseenko K.V."/>
            <person name="Psurtseva N.V."/>
            <person name="Savinova O.S."/>
            <person name="Shakhova N.V."/>
            <person name="Tyazhelova T.V."/>
            <person name="Vasina D.V."/>
        </authorList>
    </citation>
    <scope>NUCLEOTIDE SEQUENCE [LARGE SCALE GENOMIC DNA]</scope>
    <source>
        <strain evidence="7 8">LE-BIN_3174</strain>
    </source>
</reference>
<dbReference type="InterPro" id="IPR007248">
    <property type="entry name" value="Mpv17_PMP22"/>
</dbReference>
<comment type="subcellular location">
    <subcellularLocation>
        <location evidence="1">Membrane</location>
        <topology evidence="1">Multi-pass membrane protein</topology>
    </subcellularLocation>
</comment>
<organism evidence="7 8">
    <name type="scientific">Steccherinum ochraceum</name>
    <dbReference type="NCBI Taxonomy" id="92696"/>
    <lineage>
        <taxon>Eukaryota</taxon>
        <taxon>Fungi</taxon>
        <taxon>Dikarya</taxon>
        <taxon>Basidiomycota</taxon>
        <taxon>Agaricomycotina</taxon>
        <taxon>Agaricomycetes</taxon>
        <taxon>Polyporales</taxon>
        <taxon>Steccherinaceae</taxon>
        <taxon>Steccherinum</taxon>
    </lineage>
</organism>
<sequence length="205" mass="22946">MASLLKAYNAALRRRPMLYQCATAGVLFASGDIIAQQLIEKRGLKHHDFARTARLGFYGGAMFGPILTKWLQFLDRLHFKTPLRAVLYKTYLDQGVFTPGVVAFFFGSMTLLEGKGLTDAADRISDNYVSTLIRNWGVFIPAQAINFTFVPPHLRFVFVGVVSLFWNTYLSSVNAVPHEHDHTHATIEEVVEPAAVSEAQKKDLL</sequence>
<evidence type="ECO:0000256" key="5">
    <source>
        <dbReference type="ARBA" id="ARBA00023136"/>
    </source>
</evidence>
<keyword evidence="4" id="KW-1133">Transmembrane helix</keyword>
<dbReference type="Pfam" id="PF04117">
    <property type="entry name" value="Mpv17_PMP22"/>
    <property type="match status" value="1"/>
</dbReference>
<proteinExistence type="inferred from homology"/>
<dbReference type="Proteomes" id="UP000292702">
    <property type="component" value="Unassembled WGS sequence"/>
</dbReference>
<dbReference type="EMBL" id="RWJN01000182">
    <property type="protein sequence ID" value="TCD65404.1"/>
    <property type="molecule type" value="Genomic_DNA"/>
</dbReference>
<evidence type="ECO:0000256" key="4">
    <source>
        <dbReference type="ARBA" id="ARBA00022989"/>
    </source>
</evidence>
<dbReference type="STRING" id="92696.A0A4R0RSE4"/>
<keyword evidence="8" id="KW-1185">Reference proteome</keyword>
<evidence type="ECO:0000313" key="7">
    <source>
        <dbReference type="EMBL" id="TCD65404.1"/>
    </source>
</evidence>
<name>A0A4R0RSE4_9APHY</name>
<dbReference type="OrthoDB" id="430207at2759"/>
<evidence type="ECO:0000256" key="6">
    <source>
        <dbReference type="RuleBase" id="RU363053"/>
    </source>
</evidence>
<comment type="similarity">
    <text evidence="2 6">Belongs to the peroxisomal membrane protein PXMP2/4 family.</text>
</comment>
<evidence type="ECO:0000256" key="3">
    <source>
        <dbReference type="ARBA" id="ARBA00022692"/>
    </source>
</evidence>